<dbReference type="Gene3D" id="2.60.120.260">
    <property type="entry name" value="Galactose-binding domain-like"/>
    <property type="match status" value="4"/>
</dbReference>
<dbReference type="KEGG" id="tbk:HF295_01115"/>
<name>A0A7L6MZX4_9MOLU</name>
<dbReference type="PROSITE" id="PS51257">
    <property type="entry name" value="PROKAR_LIPOPROTEIN"/>
    <property type="match status" value="1"/>
</dbReference>
<feature type="domain" description="Pesticidal crystal protein Cry22Aa Ig-like" evidence="5">
    <location>
        <begin position="393"/>
        <end position="464"/>
    </location>
</feature>
<evidence type="ECO:0000256" key="3">
    <source>
        <dbReference type="SAM" id="SignalP"/>
    </source>
</evidence>
<dbReference type="EMBL" id="CP051151">
    <property type="protein sequence ID" value="QLY39533.1"/>
    <property type="molecule type" value="Genomic_DNA"/>
</dbReference>
<dbReference type="InterPro" id="IPR003305">
    <property type="entry name" value="CenC_carb-bd"/>
</dbReference>
<dbReference type="Gene3D" id="2.60.40.10">
    <property type="entry name" value="Immunoglobulins"/>
    <property type="match status" value="2"/>
</dbReference>
<dbReference type="RefSeq" id="WP_312032006.1">
    <property type="nucleotide sequence ID" value="NZ_CP051151.1"/>
</dbReference>
<dbReference type="InterPro" id="IPR008979">
    <property type="entry name" value="Galactose-bd-like_sf"/>
</dbReference>
<protein>
    <submittedName>
        <fullName evidence="6">DUF5011 domain-containing protein</fullName>
    </submittedName>
</protein>
<feature type="domain" description="CBM-cenC" evidence="4">
    <location>
        <begin position="509"/>
        <end position="611"/>
    </location>
</feature>
<evidence type="ECO:0000259" key="5">
    <source>
        <dbReference type="Pfam" id="PF16403"/>
    </source>
</evidence>
<feature type="chain" id="PRO_5029913579" evidence="3">
    <location>
        <begin position="19"/>
        <end position="1533"/>
    </location>
</feature>
<feature type="region of interest" description="Disordered" evidence="2">
    <location>
        <begin position="26"/>
        <end position="128"/>
    </location>
</feature>
<feature type="compositionally biased region" description="Low complexity" evidence="2">
    <location>
        <begin position="115"/>
        <end position="126"/>
    </location>
</feature>
<evidence type="ECO:0000259" key="4">
    <source>
        <dbReference type="Pfam" id="PF02018"/>
    </source>
</evidence>
<feature type="domain" description="CBM-cenC" evidence="4">
    <location>
        <begin position="635"/>
        <end position="758"/>
    </location>
</feature>
<sequence>MKKILSLLLMMMFVVALAACDGTTTELTSTEVPTTTEQETDEPTQAPTEEPTTVEPTEAPTEEPTEAPTEEPTTIEPTEAPTEEPTTVQPTEEPTEEPTEVPTTVEPTTEEPTTEEPTTPADTTPPVISGVSNVEIFLNTEFDPLEGVTAIDNVDGDITDQIQVLSTGLLENGMIDTSKTGTIFVKYRVEDSAGLITEKTIYITIVIDPSTIGDDFIQNGDFSLGAGIWSVALNEGGDGEFTVVEEGDNLVGAVIIRAAGWSPPFPRLDSNVAEFENGVTYEVVFKAKADLPRPIKVQVGQLLPSAPWFVDYKPLQTEIFDLTTEWQTFSFKFTMGQDAEIGALLEGQLLFEHGGTIEGEVAVPAANYATTVYYDDVTIEVTTADPDETAPVLTGVKDSTIEKGSTFDPLAGVSALDVVDGVITLTEANYISDVDTSVAGTYTVTYTVSDAAGNEVTATRTITVVELIFNPSTEVVDGTFTTTTEIIAEVQDENNNYADITDPEIWYHYVADWDGAAASASIVDGAAQFNITASGNNTWGVMLKQRGIALVQGETYKVSFTASSNVDRDIMVTLGAIYTETFNLTSTPTTFSFMFTYEGANTIDAKLEFLLGKTTNFAASLVTIDDVELSVLQQNDLVVNDNFNNIGWSTWAQDWGAVGGIDIQVINGELVADVTSVSEAFWSVQLFQEGIVLVPGTEYTITFDAKASVARDMNLVLIDANAVEFRQVFNLTTDMETYTFTFTYDGTATSGKIDFELGNISEASVPAVVTFDNITMSDGTDPVTVVNGDFEQVIGWSTWAQDWGAVGTVDISVVNGQLLVDVAAISEAFWSIQLFQEGIELVEGASYTIIFNASASVARDMNAVLIDANNVEFRQVFNLTTEMATYAYTFTYNGAATLGKLDFELGNISEASVPAVITFENINMFRNYNVVAEDPEDPEEPVEDVLESWTAYGDYSLVNVLTYGAVPEAWWNSNLQGAFAGFDPTNTTFDITFIGEAGQTYLFKVEGGGQDAEQLITADGNQQTVSIDLSAMTEEQRAGLNLMVIFAQTLNATGTLKIMPITDLEVEWIAYGDMSLAYEVTYGAVATEWWNSNFQGVISNFDEAATSIEFTFIGELDQVYLIKIENTTTKAFYEIPVTATGVEQVVTLDLSGLAEADRAGLDLFIIFAQTVGETGTFSVLGWEAIGAVTPEWVAYNAISVEETEAGALITYDAVPATVWDNNVQSTIADFDGTKTSLVFTVTGVAGHEYLIKVEGGGKFAETRFFASGASEEVVISVAALSEAERAGLNLIVVFVTASDAAGTLLIEGWAYGEEVIVVPAWAGYGNFTVTENETNVEIVYGTTATNWWENNAQALLENFDGTKSSIIFTFTGVLDHEYVFKVEGDLALEVSAIGTGAEQSVELSLSTMTEAQRNTIDLLIIFSKTVGAEGTMIFNGWTYGEASSVQQLITPFGMVINESGILQWGALPEASSFEVYINGATDPAYTTLAGDYDFDLAALGLSAGTYDIQLKAIGNGTTYTDSELSAAITYTVE</sequence>
<dbReference type="InterPro" id="IPR032179">
    <property type="entry name" value="Cry22Aa_Ig-like"/>
</dbReference>
<feature type="compositionally biased region" description="Low complexity" evidence="2">
    <location>
        <begin position="26"/>
        <end position="59"/>
    </location>
</feature>
<feature type="domain" description="Pesticidal crystal protein Cry22Aa Ig-like" evidence="5">
    <location>
        <begin position="128"/>
        <end position="200"/>
    </location>
</feature>
<evidence type="ECO:0000313" key="6">
    <source>
        <dbReference type="EMBL" id="QLY39533.1"/>
    </source>
</evidence>
<organism evidence="6 7">
    <name type="scientific">Hujiaoplasma nucleasis</name>
    <dbReference type="NCBI Taxonomy" id="2725268"/>
    <lineage>
        <taxon>Bacteria</taxon>
        <taxon>Bacillati</taxon>
        <taxon>Mycoplasmatota</taxon>
        <taxon>Mollicutes</taxon>
        <taxon>Candidatus Izemoplasmatales</taxon>
        <taxon>Hujiaoplasmataceae</taxon>
        <taxon>Hujiaoplasma</taxon>
    </lineage>
</organism>
<feature type="signal peptide" evidence="3">
    <location>
        <begin position="1"/>
        <end position="18"/>
    </location>
</feature>
<dbReference type="GO" id="GO:0016798">
    <property type="term" value="F:hydrolase activity, acting on glycosyl bonds"/>
    <property type="evidence" value="ECO:0007669"/>
    <property type="project" value="InterPro"/>
</dbReference>
<gene>
    <name evidence="6" type="ORF">HF295_01115</name>
</gene>
<proteinExistence type="predicted"/>
<keyword evidence="7" id="KW-1185">Reference proteome</keyword>
<keyword evidence="1" id="KW-0378">Hydrolase</keyword>
<reference evidence="6 7" key="1">
    <citation type="submission" date="2020-04" db="EMBL/GenBank/DDBJ databases">
        <authorList>
            <person name="Zheng R.K."/>
            <person name="Sun C.M."/>
        </authorList>
    </citation>
    <scope>NUCLEOTIDE SEQUENCE [LARGE SCALE GENOMIC DNA]</scope>
    <source>
        <strain evidence="7">zrk29</strain>
    </source>
</reference>
<evidence type="ECO:0000256" key="2">
    <source>
        <dbReference type="SAM" id="MobiDB-lite"/>
    </source>
</evidence>
<dbReference type="InterPro" id="IPR013783">
    <property type="entry name" value="Ig-like_fold"/>
</dbReference>
<dbReference type="Pfam" id="PF16403">
    <property type="entry name" value="Bact_surface_Ig-like"/>
    <property type="match status" value="2"/>
</dbReference>
<dbReference type="SUPFAM" id="SSF49785">
    <property type="entry name" value="Galactose-binding domain-like"/>
    <property type="match status" value="4"/>
</dbReference>
<feature type="compositionally biased region" description="Acidic residues" evidence="2">
    <location>
        <begin position="60"/>
        <end position="69"/>
    </location>
</feature>
<feature type="compositionally biased region" description="Low complexity" evidence="2">
    <location>
        <begin position="70"/>
        <end position="92"/>
    </location>
</feature>
<evidence type="ECO:0000313" key="7">
    <source>
        <dbReference type="Proteomes" id="UP000512167"/>
    </source>
</evidence>
<evidence type="ECO:0000256" key="1">
    <source>
        <dbReference type="ARBA" id="ARBA00022801"/>
    </source>
</evidence>
<dbReference type="Proteomes" id="UP000512167">
    <property type="component" value="Chromosome"/>
</dbReference>
<feature type="domain" description="CBM-cenC" evidence="4">
    <location>
        <begin position="217"/>
        <end position="340"/>
    </location>
</feature>
<dbReference type="Pfam" id="PF02018">
    <property type="entry name" value="CBM_4_9"/>
    <property type="match status" value="4"/>
</dbReference>
<feature type="domain" description="CBM-cenC" evidence="4">
    <location>
        <begin position="785"/>
        <end position="906"/>
    </location>
</feature>
<accession>A0A7L6MZX4</accession>
<keyword evidence="3" id="KW-0732">Signal</keyword>